<dbReference type="Proteomes" id="UP000310017">
    <property type="component" value="Chromosome"/>
</dbReference>
<protein>
    <submittedName>
        <fullName evidence="2">Dialkylresorcinol condensing enzyme DarA</fullName>
    </submittedName>
</protein>
<sequence length="307" mass="35422">MKEVLVVYYSQTGQLADIITNIVSTLKDERITITYHRILPKKPFEFPWKDEDFMGAFPDSFLQVPHEINEPEPETMNKKYDLVILGHQVWYLSPSIPVNSFLKSDAAIKILQDTPVITVIGARNMWYQAQEKLKRLLLECNAKLVGNIVLTDRNINNISVLTIEYWMMTGKKDHMWGFLPKPGVSDKDIAQAVKFGPPIKEALLENNLENLQQKLVALGAVNVKIALAMTDKRGNVIFSKWAALVTKKSEAGEESRKRWLRYFKRYLQFAIWIIAPVVFIVFLLTYIPLYGKHQKDKKYYSSVALRK</sequence>
<evidence type="ECO:0000313" key="2">
    <source>
        <dbReference type="EMBL" id="QCX01467.1"/>
    </source>
</evidence>
<keyword evidence="3" id="KW-1185">Reference proteome</keyword>
<dbReference type="SUPFAM" id="SSF52218">
    <property type="entry name" value="Flavoproteins"/>
    <property type="match status" value="1"/>
</dbReference>
<keyword evidence="1" id="KW-0812">Transmembrane</keyword>
<dbReference type="Gene3D" id="3.40.50.360">
    <property type="match status" value="1"/>
</dbReference>
<dbReference type="OrthoDB" id="4547866at2"/>
<accession>A0A5B7SSG6</accession>
<dbReference type="RefSeq" id="WP_138853804.1">
    <property type="nucleotide sequence ID" value="NZ_CP040710.1"/>
</dbReference>
<name>A0A5B7SSG6_9FLAO</name>
<dbReference type="InterPro" id="IPR029039">
    <property type="entry name" value="Flavoprotein-like_sf"/>
</dbReference>
<reference evidence="2 3" key="1">
    <citation type="submission" date="2019-05" db="EMBL/GenBank/DDBJ databases">
        <title>Genome sequencing of F202Z8.</title>
        <authorList>
            <person name="Kwon Y.M."/>
        </authorList>
    </citation>
    <scope>NUCLEOTIDE SEQUENCE [LARGE SCALE GENOMIC DNA]</scope>
    <source>
        <strain evidence="2 3">F202Z8</strain>
    </source>
</reference>
<evidence type="ECO:0000256" key="1">
    <source>
        <dbReference type="SAM" id="Phobius"/>
    </source>
</evidence>
<dbReference type="AlphaFoldDB" id="A0A5B7SSG6"/>
<keyword evidence="1" id="KW-0472">Membrane</keyword>
<dbReference type="EMBL" id="CP040710">
    <property type="protein sequence ID" value="QCX01467.1"/>
    <property type="molecule type" value="Genomic_DNA"/>
</dbReference>
<evidence type="ECO:0000313" key="3">
    <source>
        <dbReference type="Proteomes" id="UP000310017"/>
    </source>
</evidence>
<organism evidence="2 3">
    <name type="scientific">Aggregatimonas sangjinii</name>
    <dbReference type="NCBI Taxonomy" id="2583587"/>
    <lineage>
        <taxon>Bacteria</taxon>
        <taxon>Pseudomonadati</taxon>
        <taxon>Bacteroidota</taxon>
        <taxon>Flavobacteriia</taxon>
        <taxon>Flavobacteriales</taxon>
        <taxon>Flavobacteriaceae</taxon>
        <taxon>Aggregatimonas</taxon>
    </lineage>
</organism>
<dbReference type="KEGG" id="asag:FGM00_15630"/>
<keyword evidence="1" id="KW-1133">Transmembrane helix</keyword>
<feature type="transmembrane region" description="Helical" evidence="1">
    <location>
        <begin position="266"/>
        <end position="289"/>
    </location>
</feature>
<proteinExistence type="predicted"/>
<gene>
    <name evidence="2" type="ORF">FGM00_15630</name>
</gene>